<gene>
    <name evidence="1" type="ORF">EJ04DRAFT_135608</name>
</gene>
<protein>
    <submittedName>
        <fullName evidence="1">Uncharacterized protein</fullName>
    </submittedName>
</protein>
<reference evidence="1" key="1">
    <citation type="journal article" date="2020" name="Stud. Mycol.">
        <title>101 Dothideomycetes genomes: a test case for predicting lifestyles and emergence of pathogens.</title>
        <authorList>
            <person name="Haridas S."/>
            <person name="Albert R."/>
            <person name="Binder M."/>
            <person name="Bloem J."/>
            <person name="Labutti K."/>
            <person name="Salamov A."/>
            <person name="Andreopoulos B."/>
            <person name="Baker S."/>
            <person name="Barry K."/>
            <person name="Bills G."/>
            <person name="Bluhm B."/>
            <person name="Cannon C."/>
            <person name="Castanera R."/>
            <person name="Culley D."/>
            <person name="Daum C."/>
            <person name="Ezra D."/>
            <person name="Gonzalez J."/>
            <person name="Henrissat B."/>
            <person name="Kuo A."/>
            <person name="Liang C."/>
            <person name="Lipzen A."/>
            <person name="Lutzoni F."/>
            <person name="Magnuson J."/>
            <person name="Mondo S."/>
            <person name="Nolan M."/>
            <person name="Ohm R."/>
            <person name="Pangilinan J."/>
            <person name="Park H.-J."/>
            <person name="Ramirez L."/>
            <person name="Alfaro M."/>
            <person name="Sun H."/>
            <person name="Tritt A."/>
            <person name="Yoshinaga Y."/>
            <person name="Zwiers L.-H."/>
            <person name="Turgeon B."/>
            <person name="Goodwin S."/>
            <person name="Spatafora J."/>
            <person name="Crous P."/>
            <person name="Grigoriev I."/>
        </authorList>
    </citation>
    <scope>NUCLEOTIDE SEQUENCE</scope>
    <source>
        <strain evidence="1">CBS 125425</strain>
    </source>
</reference>
<keyword evidence="2" id="KW-1185">Reference proteome</keyword>
<dbReference type="AlphaFoldDB" id="A0A9P4V660"/>
<proteinExistence type="predicted"/>
<evidence type="ECO:0000313" key="2">
    <source>
        <dbReference type="Proteomes" id="UP000799444"/>
    </source>
</evidence>
<sequence>MNRSKKMRMKSYSQSLLSSKTLLFRSASTQNACRANRSEELDCPCGWLSGLAPRLPRLKLRSERSWALDWDAQGIEEERRRGRWRRVSLSRDAMAFGQPRGTGQPFHRHHWIDAASGTRGGHCNVTQVPDSSRSRTPIFIFRRGRGVILIGDPGTHAILSGLFITLPHLHGIRHAFHARREPSSRFSKLCQPSSFSPCATLPCPRTSTTLLNTPMVQESKVRKAHAHRLKALGGGNPG</sequence>
<accession>A0A9P4V660</accession>
<comment type="caution">
    <text evidence="1">The sequence shown here is derived from an EMBL/GenBank/DDBJ whole genome shotgun (WGS) entry which is preliminary data.</text>
</comment>
<evidence type="ECO:0000313" key="1">
    <source>
        <dbReference type="EMBL" id="KAF2737070.1"/>
    </source>
</evidence>
<organism evidence="1 2">
    <name type="scientific">Polyplosphaeria fusca</name>
    <dbReference type="NCBI Taxonomy" id="682080"/>
    <lineage>
        <taxon>Eukaryota</taxon>
        <taxon>Fungi</taxon>
        <taxon>Dikarya</taxon>
        <taxon>Ascomycota</taxon>
        <taxon>Pezizomycotina</taxon>
        <taxon>Dothideomycetes</taxon>
        <taxon>Pleosporomycetidae</taxon>
        <taxon>Pleosporales</taxon>
        <taxon>Tetraplosphaeriaceae</taxon>
        <taxon>Polyplosphaeria</taxon>
    </lineage>
</organism>
<name>A0A9P4V660_9PLEO</name>
<dbReference type="Proteomes" id="UP000799444">
    <property type="component" value="Unassembled WGS sequence"/>
</dbReference>
<dbReference type="EMBL" id="ML996119">
    <property type="protein sequence ID" value="KAF2737070.1"/>
    <property type="molecule type" value="Genomic_DNA"/>
</dbReference>